<keyword evidence="1" id="KW-0805">Transcription regulation</keyword>
<accession>A0AAU7GAH9</accession>
<keyword evidence="3" id="KW-0804">Transcription</keyword>
<dbReference type="EMBL" id="CP157390">
    <property type="protein sequence ID" value="XBM46954.1"/>
    <property type="molecule type" value="Genomic_DNA"/>
</dbReference>
<dbReference type="SUPFAM" id="SSF46785">
    <property type="entry name" value="Winged helix' DNA-binding domain"/>
    <property type="match status" value="1"/>
</dbReference>
<dbReference type="InterPro" id="IPR051081">
    <property type="entry name" value="HTH_MetalResp_TranReg"/>
</dbReference>
<gene>
    <name evidence="5" type="ORF">AAME72_12770</name>
</gene>
<dbReference type="InterPro" id="IPR036390">
    <property type="entry name" value="WH_DNA-bd_sf"/>
</dbReference>
<name>A0AAU7GAH9_9MICO</name>
<evidence type="ECO:0000256" key="3">
    <source>
        <dbReference type="ARBA" id="ARBA00023163"/>
    </source>
</evidence>
<evidence type="ECO:0000259" key="4">
    <source>
        <dbReference type="PROSITE" id="PS50987"/>
    </source>
</evidence>
<protein>
    <submittedName>
        <fullName evidence="5">Metalloregulator ArsR/SmtB family transcription factor</fullName>
    </submittedName>
</protein>
<evidence type="ECO:0000313" key="5">
    <source>
        <dbReference type="EMBL" id="XBM46954.1"/>
    </source>
</evidence>
<dbReference type="PANTHER" id="PTHR33154">
    <property type="entry name" value="TRANSCRIPTIONAL REGULATOR, ARSR FAMILY"/>
    <property type="match status" value="1"/>
</dbReference>
<dbReference type="GO" id="GO:0003677">
    <property type="term" value="F:DNA binding"/>
    <property type="evidence" value="ECO:0007669"/>
    <property type="project" value="UniProtKB-KW"/>
</dbReference>
<dbReference type="GO" id="GO:0003700">
    <property type="term" value="F:DNA-binding transcription factor activity"/>
    <property type="evidence" value="ECO:0007669"/>
    <property type="project" value="InterPro"/>
</dbReference>
<dbReference type="PROSITE" id="PS50987">
    <property type="entry name" value="HTH_ARSR_2"/>
    <property type="match status" value="1"/>
</dbReference>
<dbReference type="AlphaFoldDB" id="A0AAU7GAH9"/>
<dbReference type="InterPro" id="IPR011991">
    <property type="entry name" value="ArsR-like_HTH"/>
</dbReference>
<dbReference type="PANTHER" id="PTHR33154:SF33">
    <property type="entry name" value="TRANSCRIPTIONAL REPRESSOR SDPR"/>
    <property type="match status" value="1"/>
</dbReference>
<evidence type="ECO:0000256" key="2">
    <source>
        <dbReference type="ARBA" id="ARBA00023125"/>
    </source>
</evidence>
<dbReference type="CDD" id="cd00090">
    <property type="entry name" value="HTH_ARSR"/>
    <property type="match status" value="1"/>
</dbReference>
<sequence>MDALEAVGDPVRRRFVEALAERECTAGELAGLAAAEFGISQPAASRHLRVLREVGLVASRVDGPSRVYALDADALSAAAAWFDGLGTFWEQRLDALGTELVRGRRATRDAASAGKKVAS</sequence>
<reference evidence="5" key="1">
    <citation type="submission" date="2024-05" db="EMBL/GenBank/DDBJ databases">
        <title>The Natural Products Discovery Center: Release of the First 8490 Sequenced Strains for Exploring Actinobacteria Biosynthetic Diversity.</title>
        <authorList>
            <person name="Kalkreuter E."/>
            <person name="Kautsar S.A."/>
            <person name="Yang D."/>
            <person name="Bader C.D."/>
            <person name="Teijaro C.N."/>
            <person name="Fluegel L."/>
            <person name="Davis C.M."/>
            <person name="Simpson J.R."/>
            <person name="Lauterbach L."/>
            <person name="Steele A.D."/>
            <person name="Gui C."/>
            <person name="Meng S."/>
            <person name="Li G."/>
            <person name="Viehrig K."/>
            <person name="Ye F."/>
            <person name="Su P."/>
            <person name="Kiefer A.F."/>
            <person name="Nichols A."/>
            <person name="Cepeda A.J."/>
            <person name="Yan W."/>
            <person name="Fan B."/>
            <person name="Jiang Y."/>
            <person name="Adhikari A."/>
            <person name="Zheng C.-J."/>
            <person name="Schuster L."/>
            <person name="Cowan T.M."/>
            <person name="Smanski M.J."/>
            <person name="Chevrette M.G."/>
            <person name="de Carvalho L.P.S."/>
            <person name="Shen B."/>
        </authorList>
    </citation>
    <scope>NUCLEOTIDE SEQUENCE</scope>
    <source>
        <strain evidence="5">NPDC080035</strain>
    </source>
</reference>
<dbReference type="Pfam" id="PF12840">
    <property type="entry name" value="HTH_20"/>
    <property type="match status" value="1"/>
</dbReference>
<dbReference type="RefSeq" id="WP_348786930.1">
    <property type="nucleotide sequence ID" value="NZ_CP157390.1"/>
</dbReference>
<keyword evidence="2" id="KW-0238">DNA-binding</keyword>
<feature type="domain" description="HTH arsR-type" evidence="4">
    <location>
        <begin position="1"/>
        <end position="92"/>
    </location>
</feature>
<proteinExistence type="predicted"/>
<dbReference type="NCBIfam" id="NF033788">
    <property type="entry name" value="HTH_metalloreg"/>
    <property type="match status" value="1"/>
</dbReference>
<evidence type="ECO:0000256" key="1">
    <source>
        <dbReference type="ARBA" id="ARBA00023015"/>
    </source>
</evidence>
<dbReference type="Gene3D" id="1.10.10.10">
    <property type="entry name" value="Winged helix-like DNA-binding domain superfamily/Winged helix DNA-binding domain"/>
    <property type="match status" value="1"/>
</dbReference>
<organism evidence="5">
    <name type="scientific">Leifsonia sp. NPDC080035</name>
    <dbReference type="NCBI Taxonomy" id="3143936"/>
    <lineage>
        <taxon>Bacteria</taxon>
        <taxon>Bacillati</taxon>
        <taxon>Actinomycetota</taxon>
        <taxon>Actinomycetes</taxon>
        <taxon>Micrococcales</taxon>
        <taxon>Microbacteriaceae</taxon>
        <taxon>Leifsonia</taxon>
    </lineage>
</organism>
<dbReference type="InterPro" id="IPR001845">
    <property type="entry name" value="HTH_ArsR_DNA-bd_dom"/>
</dbReference>
<dbReference type="SMART" id="SM00418">
    <property type="entry name" value="HTH_ARSR"/>
    <property type="match status" value="1"/>
</dbReference>
<dbReference type="PRINTS" id="PR00778">
    <property type="entry name" value="HTHARSR"/>
</dbReference>
<dbReference type="InterPro" id="IPR036388">
    <property type="entry name" value="WH-like_DNA-bd_sf"/>
</dbReference>